<comment type="caution">
    <text evidence="2">The sequence shown here is derived from an EMBL/GenBank/DDBJ whole genome shotgun (WGS) entry which is preliminary data.</text>
</comment>
<evidence type="ECO:0000256" key="1">
    <source>
        <dbReference type="SAM" id="Phobius"/>
    </source>
</evidence>
<gene>
    <name evidence="2" type="ORF">JOC83_001554</name>
</gene>
<accession>A0ABS2QTC6</accession>
<organism evidence="2 3">
    <name type="scientific">Priestia iocasae</name>
    <dbReference type="NCBI Taxonomy" id="2291674"/>
    <lineage>
        <taxon>Bacteria</taxon>
        <taxon>Bacillati</taxon>
        <taxon>Bacillota</taxon>
        <taxon>Bacilli</taxon>
        <taxon>Bacillales</taxon>
        <taxon>Bacillaceae</taxon>
        <taxon>Priestia</taxon>
    </lineage>
</organism>
<evidence type="ECO:0000313" key="2">
    <source>
        <dbReference type="EMBL" id="MBM7702720.1"/>
    </source>
</evidence>
<feature type="transmembrane region" description="Helical" evidence="1">
    <location>
        <begin position="34"/>
        <end position="53"/>
    </location>
</feature>
<keyword evidence="1" id="KW-0812">Transmembrane</keyword>
<dbReference type="Proteomes" id="UP000809829">
    <property type="component" value="Unassembled WGS sequence"/>
</dbReference>
<protein>
    <submittedName>
        <fullName evidence="2">Membrane protein YfcA</fullName>
    </submittedName>
</protein>
<reference evidence="2 3" key="1">
    <citation type="submission" date="2021-01" db="EMBL/GenBank/DDBJ databases">
        <title>Genomic Encyclopedia of Type Strains, Phase IV (KMG-IV): sequencing the most valuable type-strain genomes for metagenomic binning, comparative biology and taxonomic classification.</title>
        <authorList>
            <person name="Goeker M."/>
        </authorList>
    </citation>
    <scope>NUCLEOTIDE SEQUENCE [LARGE SCALE GENOMIC DNA]</scope>
    <source>
        <strain evidence="2 3">DSM 104297</strain>
    </source>
</reference>
<name>A0ABS2QTC6_9BACI</name>
<keyword evidence="1" id="KW-1133">Transmembrane helix</keyword>
<keyword evidence="3" id="KW-1185">Reference proteome</keyword>
<dbReference type="RefSeq" id="WP_205185925.1">
    <property type="nucleotide sequence ID" value="NZ_JAFBFC010000002.1"/>
</dbReference>
<sequence>MKRLDKWKYILLIGAIVGQLVGVAFLFINMKAAIVFYIVYVLTLIGLACLFIWERRKEKEEEDNRDYRDY</sequence>
<proteinExistence type="predicted"/>
<dbReference type="EMBL" id="JAFBFC010000002">
    <property type="protein sequence ID" value="MBM7702720.1"/>
    <property type="molecule type" value="Genomic_DNA"/>
</dbReference>
<keyword evidence="1" id="KW-0472">Membrane</keyword>
<feature type="transmembrane region" description="Helical" evidence="1">
    <location>
        <begin position="9"/>
        <end position="28"/>
    </location>
</feature>
<evidence type="ECO:0000313" key="3">
    <source>
        <dbReference type="Proteomes" id="UP000809829"/>
    </source>
</evidence>